<dbReference type="UniPathway" id="UPA00048">
    <property type="reaction ID" value="UER00071"/>
</dbReference>
<keyword evidence="10" id="KW-0456">Lyase</keyword>
<dbReference type="InterPro" id="IPR000573">
    <property type="entry name" value="AconitaseA/IPMdHydase_ssu_swvl"/>
</dbReference>
<dbReference type="OrthoDB" id="9777465at2"/>
<comment type="similarity">
    <text evidence="4">Belongs to the LeuD family. LeuD type 1 subfamily.</text>
</comment>
<reference evidence="15 16" key="1">
    <citation type="journal article" date="2015" name="Genome Announc.">
        <title>Expanding the biotechnology potential of lactobacilli through comparative genomics of 213 strains and associated genera.</title>
        <authorList>
            <person name="Sun Z."/>
            <person name="Harris H.M."/>
            <person name="McCann A."/>
            <person name="Guo C."/>
            <person name="Argimon S."/>
            <person name="Zhang W."/>
            <person name="Yang X."/>
            <person name="Jeffery I.B."/>
            <person name="Cooney J.C."/>
            <person name="Kagawa T.F."/>
            <person name="Liu W."/>
            <person name="Song Y."/>
            <person name="Salvetti E."/>
            <person name="Wrobel A."/>
            <person name="Rasinkangas P."/>
            <person name="Parkhill J."/>
            <person name="Rea M.C."/>
            <person name="O'Sullivan O."/>
            <person name="Ritari J."/>
            <person name="Douillard F.P."/>
            <person name="Paul Ross R."/>
            <person name="Yang R."/>
            <person name="Briner A.E."/>
            <person name="Felis G.E."/>
            <person name="de Vos W.M."/>
            <person name="Barrangou R."/>
            <person name="Klaenhammer T.R."/>
            <person name="Caufield P.W."/>
            <person name="Cui Y."/>
            <person name="Zhang H."/>
            <person name="O'Toole P.W."/>
        </authorList>
    </citation>
    <scope>NUCLEOTIDE SEQUENCE [LARGE SCALE GENOMIC DNA]</scope>
    <source>
        <strain evidence="15 16">DSM 23365</strain>
    </source>
</reference>
<dbReference type="PANTHER" id="PTHR43345:SF5">
    <property type="entry name" value="3-ISOPROPYLMALATE DEHYDRATASE SMALL SUBUNIT"/>
    <property type="match status" value="1"/>
</dbReference>
<comment type="caution">
    <text evidence="15">The sequence shown here is derived from an EMBL/GenBank/DDBJ whole genome shotgun (WGS) entry which is preliminary data.</text>
</comment>
<dbReference type="RefSeq" id="WP_054735907.1">
    <property type="nucleotide sequence ID" value="NZ_AYZM01000111.1"/>
</dbReference>
<dbReference type="NCBIfam" id="TIGR00171">
    <property type="entry name" value="leuD"/>
    <property type="match status" value="1"/>
</dbReference>
<keyword evidence="8" id="KW-0432">Leucine biosynthesis</keyword>
<comment type="catalytic activity">
    <reaction evidence="1">
        <text>(2R,3S)-3-isopropylmalate = (2S)-2-isopropylmalate</text>
        <dbReference type="Rhea" id="RHEA:32287"/>
        <dbReference type="ChEBI" id="CHEBI:1178"/>
        <dbReference type="ChEBI" id="CHEBI:35121"/>
        <dbReference type="EC" id="4.2.1.33"/>
    </reaction>
</comment>
<dbReference type="GO" id="GO:0003861">
    <property type="term" value="F:3-isopropylmalate dehydratase activity"/>
    <property type="evidence" value="ECO:0007669"/>
    <property type="project" value="UniProtKB-EC"/>
</dbReference>
<organism evidence="15 16">
    <name type="scientific">Secundilactobacillus similis DSM 23365 = JCM 2765</name>
    <dbReference type="NCBI Taxonomy" id="1423804"/>
    <lineage>
        <taxon>Bacteria</taxon>
        <taxon>Bacillati</taxon>
        <taxon>Bacillota</taxon>
        <taxon>Bacilli</taxon>
        <taxon>Lactobacillales</taxon>
        <taxon>Lactobacillaceae</taxon>
        <taxon>Secundilactobacillus</taxon>
    </lineage>
</organism>
<evidence type="ECO:0000256" key="5">
    <source>
        <dbReference type="ARBA" id="ARBA00011271"/>
    </source>
</evidence>
<dbReference type="Pfam" id="PF00694">
    <property type="entry name" value="Aconitase_C"/>
    <property type="match status" value="1"/>
</dbReference>
<comment type="subunit">
    <text evidence="5">Heterodimer of LeuC and LeuD.</text>
</comment>
<evidence type="ECO:0000256" key="10">
    <source>
        <dbReference type="ARBA" id="ARBA00023239"/>
    </source>
</evidence>
<evidence type="ECO:0000256" key="3">
    <source>
        <dbReference type="ARBA" id="ARBA00004729"/>
    </source>
</evidence>
<keyword evidence="9" id="KW-0028">Amino-acid biosynthesis</keyword>
<protein>
    <recommendedName>
        <fullName evidence="7">3-isopropylmalate dehydratase small subunit</fullName>
        <ecNumber evidence="6">4.2.1.33</ecNumber>
    </recommendedName>
    <alternativeName>
        <fullName evidence="12">Alpha-IPM isomerase</fullName>
    </alternativeName>
    <alternativeName>
        <fullName evidence="13">Isopropylmalate isomerase</fullName>
    </alternativeName>
</protein>
<dbReference type="PANTHER" id="PTHR43345">
    <property type="entry name" value="3-ISOPROPYLMALATE DEHYDRATASE SMALL SUBUNIT 2-RELATED-RELATED"/>
    <property type="match status" value="1"/>
</dbReference>
<dbReference type="NCBIfam" id="NF002458">
    <property type="entry name" value="PRK01641.1"/>
    <property type="match status" value="1"/>
</dbReference>
<evidence type="ECO:0000256" key="6">
    <source>
        <dbReference type="ARBA" id="ARBA00011998"/>
    </source>
</evidence>
<dbReference type="EMBL" id="AYZM01000111">
    <property type="protein sequence ID" value="KRN21558.1"/>
    <property type="molecule type" value="Genomic_DNA"/>
</dbReference>
<keyword evidence="11" id="KW-0100">Branched-chain amino acid biosynthesis</keyword>
<dbReference type="EC" id="4.2.1.33" evidence="6"/>
<dbReference type="SUPFAM" id="SSF52016">
    <property type="entry name" value="LeuD/IlvD-like"/>
    <property type="match status" value="1"/>
</dbReference>
<dbReference type="GO" id="GO:0009098">
    <property type="term" value="P:L-leucine biosynthetic process"/>
    <property type="evidence" value="ECO:0007669"/>
    <property type="project" value="UniProtKB-UniPathway"/>
</dbReference>
<proteinExistence type="inferred from homology"/>
<evidence type="ECO:0000256" key="9">
    <source>
        <dbReference type="ARBA" id="ARBA00022605"/>
    </source>
</evidence>
<dbReference type="STRING" id="1423804.FD14_GL000998"/>
<gene>
    <name evidence="15" type="ORF">FD14_GL000998</name>
</gene>
<sequence length="191" mass="21220">MSAIETVVSQLVPIMADNIATGELVSRDVLKETDKASYADMLFYGQRYLASGAKNPTFPLNDPARQTAKILVTGRNFGCGSSWEHAAWALRDYGFQVVIAKSFSDIFYMNAIKNGILPVTLTDEQCDWLAALPVTAEVTVDLPSQTVQAQDRVFQFEILDQRKQRLTQGLTDIDITDGFADDIAAFERKMK</sequence>
<dbReference type="Proteomes" id="UP000051442">
    <property type="component" value="Unassembled WGS sequence"/>
</dbReference>
<dbReference type="GO" id="GO:0009316">
    <property type="term" value="C:3-isopropylmalate dehydratase complex"/>
    <property type="evidence" value="ECO:0007669"/>
    <property type="project" value="InterPro"/>
</dbReference>
<evidence type="ECO:0000259" key="14">
    <source>
        <dbReference type="Pfam" id="PF00694"/>
    </source>
</evidence>
<evidence type="ECO:0000256" key="1">
    <source>
        <dbReference type="ARBA" id="ARBA00000491"/>
    </source>
</evidence>
<dbReference type="CDD" id="cd01577">
    <property type="entry name" value="IPMI_Swivel"/>
    <property type="match status" value="1"/>
</dbReference>
<evidence type="ECO:0000256" key="8">
    <source>
        <dbReference type="ARBA" id="ARBA00022430"/>
    </source>
</evidence>
<dbReference type="InterPro" id="IPR050075">
    <property type="entry name" value="LeuD"/>
</dbReference>
<evidence type="ECO:0000256" key="4">
    <source>
        <dbReference type="ARBA" id="ARBA00009845"/>
    </source>
</evidence>
<keyword evidence="16" id="KW-1185">Reference proteome</keyword>
<feature type="domain" description="Aconitase A/isopropylmalate dehydratase small subunit swivel" evidence="14">
    <location>
        <begin position="6"/>
        <end position="123"/>
    </location>
</feature>
<evidence type="ECO:0000313" key="16">
    <source>
        <dbReference type="Proteomes" id="UP000051442"/>
    </source>
</evidence>
<evidence type="ECO:0000256" key="11">
    <source>
        <dbReference type="ARBA" id="ARBA00023304"/>
    </source>
</evidence>
<dbReference type="InterPro" id="IPR004431">
    <property type="entry name" value="3-IsopropMal_deHydase_ssu"/>
</dbReference>
<name>A0A0R2F155_9LACO</name>
<dbReference type="AlphaFoldDB" id="A0A0R2F155"/>
<dbReference type="InterPro" id="IPR033940">
    <property type="entry name" value="IPMI_Swivel"/>
</dbReference>
<evidence type="ECO:0000256" key="7">
    <source>
        <dbReference type="ARBA" id="ARBA00017233"/>
    </source>
</evidence>
<dbReference type="Gene3D" id="3.20.19.10">
    <property type="entry name" value="Aconitase, domain 4"/>
    <property type="match status" value="1"/>
</dbReference>
<evidence type="ECO:0000256" key="12">
    <source>
        <dbReference type="ARBA" id="ARBA00031631"/>
    </source>
</evidence>
<evidence type="ECO:0000256" key="2">
    <source>
        <dbReference type="ARBA" id="ARBA00002695"/>
    </source>
</evidence>
<comment type="function">
    <text evidence="2">Catalyzes the isomerization between 2-isopropylmalate and 3-isopropylmalate, via the formation of 2-isopropylmaleate.</text>
</comment>
<dbReference type="InterPro" id="IPR015928">
    <property type="entry name" value="Aconitase/3IPM_dehydase_swvl"/>
</dbReference>
<comment type="pathway">
    <text evidence="3">Amino-acid biosynthesis; L-leucine biosynthesis; L-leucine from 3-methyl-2-oxobutanoate: step 2/4.</text>
</comment>
<dbReference type="PATRIC" id="fig|1423804.4.peg.1076"/>
<evidence type="ECO:0000256" key="13">
    <source>
        <dbReference type="ARBA" id="ARBA00033368"/>
    </source>
</evidence>
<accession>A0A0R2F155</accession>
<evidence type="ECO:0000313" key="15">
    <source>
        <dbReference type="EMBL" id="KRN21558.1"/>
    </source>
</evidence>